<accession>A0A511ZBF5</accession>
<dbReference type="EMBL" id="BJYL01000046">
    <property type="protein sequence ID" value="GEN84743.1"/>
    <property type="molecule type" value="Genomic_DNA"/>
</dbReference>
<dbReference type="RefSeq" id="WP_147059877.1">
    <property type="nucleotide sequence ID" value="NZ_BJYL01000046.1"/>
</dbReference>
<dbReference type="InterPro" id="IPR037523">
    <property type="entry name" value="VOC_core"/>
</dbReference>
<protein>
    <recommendedName>
        <fullName evidence="1">VOC domain-containing protein</fullName>
    </recommendedName>
</protein>
<feature type="domain" description="VOC" evidence="1">
    <location>
        <begin position="6"/>
        <end position="120"/>
    </location>
</feature>
<evidence type="ECO:0000259" key="1">
    <source>
        <dbReference type="PROSITE" id="PS51819"/>
    </source>
</evidence>
<gene>
    <name evidence="2" type="ORF">SLU01_30550</name>
</gene>
<keyword evidence="3" id="KW-1185">Reference proteome</keyword>
<proteinExistence type="predicted"/>
<dbReference type="InterPro" id="IPR052164">
    <property type="entry name" value="Anthracycline_SecMetBiosynth"/>
</dbReference>
<sequence>MGAITKIGQIGVPAQDMERATAFYKDLLGLQLLFNTETMAFFDCDGVRLLVSLPEKKEFAHASSVLYFHVNHIQQAYEEYMEKGIVFIDEPHRVAKVGQTETWMAFFKDTEGNVHALMSEVAVN</sequence>
<dbReference type="SUPFAM" id="SSF54593">
    <property type="entry name" value="Glyoxalase/Bleomycin resistance protein/Dihydroxybiphenyl dioxygenase"/>
    <property type="match status" value="1"/>
</dbReference>
<comment type="caution">
    <text evidence="2">The sequence shown here is derived from an EMBL/GenBank/DDBJ whole genome shotgun (WGS) entry which is preliminary data.</text>
</comment>
<dbReference type="OrthoDB" id="9804944at2"/>
<organism evidence="2 3">
    <name type="scientific">Sporosarcina luteola</name>
    <dbReference type="NCBI Taxonomy" id="582850"/>
    <lineage>
        <taxon>Bacteria</taxon>
        <taxon>Bacillati</taxon>
        <taxon>Bacillota</taxon>
        <taxon>Bacilli</taxon>
        <taxon>Bacillales</taxon>
        <taxon>Caryophanaceae</taxon>
        <taxon>Sporosarcina</taxon>
    </lineage>
</organism>
<evidence type="ECO:0000313" key="3">
    <source>
        <dbReference type="Proteomes" id="UP000321901"/>
    </source>
</evidence>
<evidence type="ECO:0000313" key="2">
    <source>
        <dbReference type="EMBL" id="GEN84743.1"/>
    </source>
</evidence>
<reference evidence="2 3" key="1">
    <citation type="submission" date="2019-07" db="EMBL/GenBank/DDBJ databases">
        <title>Whole genome shotgun sequence of Sporosarcina luteola NBRC 105378.</title>
        <authorList>
            <person name="Hosoyama A."/>
            <person name="Uohara A."/>
            <person name="Ohji S."/>
            <person name="Ichikawa N."/>
        </authorList>
    </citation>
    <scope>NUCLEOTIDE SEQUENCE [LARGE SCALE GENOMIC DNA]</scope>
    <source>
        <strain evidence="2 3">NBRC 105378</strain>
    </source>
</reference>
<dbReference type="InterPro" id="IPR004360">
    <property type="entry name" value="Glyas_Fos-R_dOase_dom"/>
</dbReference>
<dbReference type="PROSITE" id="PS51819">
    <property type="entry name" value="VOC"/>
    <property type="match status" value="1"/>
</dbReference>
<dbReference type="PANTHER" id="PTHR33993:SF2">
    <property type="entry name" value="VOC DOMAIN-CONTAINING PROTEIN"/>
    <property type="match status" value="1"/>
</dbReference>
<dbReference type="Proteomes" id="UP000321901">
    <property type="component" value="Unassembled WGS sequence"/>
</dbReference>
<name>A0A511ZBF5_9BACL</name>
<dbReference type="Pfam" id="PF00903">
    <property type="entry name" value="Glyoxalase"/>
    <property type="match status" value="1"/>
</dbReference>
<dbReference type="Gene3D" id="3.10.180.10">
    <property type="entry name" value="2,3-Dihydroxybiphenyl 1,2-Dioxygenase, domain 1"/>
    <property type="match status" value="1"/>
</dbReference>
<dbReference type="AlphaFoldDB" id="A0A511ZBF5"/>
<dbReference type="PANTHER" id="PTHR33993">
    <property type="entry name" value="GLYOXALASE-RELATED"/>
    <property type="match status" value="1"/>
</dbReference>
<dbReference type="InterPro" id="IPR029068">
    <property type="entry name" value="Glyas_Bleomycin-R_OHBP_Dase"/>
</dbReference>